<keyword evidence="2" id="KW-1185">Reference proteome</keyword>
<accession>A0A7J5X767</accession>
<dbReference type="OrthoDB" id="10558907at2759"/>
<protein>
    <submittedName>
        <fullName evidence="1">Uncharacterized protein</fullName>
    </submittedName>
</protein>
<gene>
    <name evidence="1" type="ORF">F7725_026505</name>
</gene>
<sequence length="199" mass="22437">MLPKELNGWELNKLSLSRCWHMFSKNRSTDDPIQHCTKHPPFHQHPPKPSFHKLIPLPRLLFTLPLRIQPPKGDPIPASKTRGYPVVFTVFTSDDLSSCVGLALQEGQHHRGLVRAVHTGLNSLLQHCVDWSRPKVDSLMLHLLLLPLQPQPLPSTKQWSGIWDDDHGPPCAQGGGARGLEVGMRSACRKRNSWKRSDV</sequence>
<evidence type="ECO:0000313" key="1">
    <source>
        <dbReference type="EMBL" id="KAF3832840.1"/>
    </source>
</evidence>
<dbReference type="EMBL" id="JAAKFY010000027">
    <property type="protein sequence ID" value="KAF3832840.1"/>
    <property type="molecule type" value="Genomic_DNA"/>
</dbReference>
<name>A0A7J5X767_DISMA</name>
<dbReference type="AlphaFoldDB" id="A0A7J5X767"/>
<comment type="caution">
    <text evidence="1">The sequence shown here is derived from an EMBL/GenBank/DDBJ whole genome shotgun (WGS) entry which is preliminary data.</text>
</comment>
<reference evidence="1 2" key="1">
    <citation type="submission" date="2020-03" db="EMBL/GenBank/DDBJ databases">
        <title>Dissostichus mawsoni Genome sequencing and assembly.</title>
        <authorList>
            <person name="Park H."/>
        </authorList>
    </citation>
    <scope>NUCLEOTIDE SEQUENCE [LARGE SCALE GENOMIC DNA]</scope>
    <source>
        <strain evidence="1">DM0001</strain>
        <tissue evidence="1">Muscle</tissue>
    </source>
</reference>
<evidence type="ECO:0000313" key="2">
    <source>
        <dbReference type="Proteomes" id="UP000518266"/>
    </source>
</evidence>
<dbReference type="Proteomes" id="UP000518266">
    <property type="component" value="Unassembled WGS sequence"/>
</dbReference>
<organism evidence="1 2">
    <name type="scientific">Dissostichus mawsoni</name>
    <name type="common">Antarctic cod</name>
    <dbReference type="NCBI Taxonomy" id="36200"/>
    <lineage>
        <taxon>Eukaryota</taxon>
        <taxon>Metazoa</taxon>
        <taxon>Chordata</taxon>
        <taxon>Craniata</taxon>
        <taxon>Vertebrata</taxon>
        <taxon>Euteleostomi</taxon>
        <taxon>Actinopterygii</taxon>
        <taxon>Neopterygii</taxon>
        <taxon>Teleostei</taxon>
        <taxon>Neoteleostei</taxon>
        <taxon>Acanthomorphata</taxon>
        <taxon>Eupercaria</taxon>
        <taxon>Perciformes</taxon>
        <taxon>Notothenioidei</taxon>
        <taxon>Nototheniidae</taxon>
        <taxon>Dissostichus</taxon>
    </lineage>
</organism>
<proteinExistence type="predicted"/>